<name>A0AC34GYF2_9BILA</name>
<reference evidence="2" key="1">
    <citation type="submission" date="2022-11" db="UniProtKB">
        <authorList>
            <consortium name="WormBaseParasite"/>
        </authorList>
    </citation>
    <scope>IDENTIFICATION</scope>
</reference>
<sequence length="533" mass="59822">MVHCFFNPNSVNYNDLYVIKQNGGGYYEGFKYQRGGGKLGDFFRNVWRHMVPIAKGVASEVGKEGMSAGLNILSGMQEGTPVTQLLKKEAAKTTENLLKTAAGKVACASSAIQFFEPRPTNVSVNSAHYEMLSTLNPISSRPWLFKIDPGSSYVDLSKTYLVMKVKLFKWDSTLKVWINTKEEDNAALINCPGSSLLKNVKIDICGKEVYNSNGLMAYKQYLDTELSLSSDVKDSFMESAGYFKEGEDPNSVTDENFKKRVKMFSGGKTVELVSKLSLDMFNQNLLLLNQTTVDIEITTNSPEFILHVPNVQAGEQYSIEYLSCNLFVKTMNLMDGLALEIARKLEVTPAKYSLKRTELKTFFISAGRYEYTANVFNSSIPKRVILGLVPTPAYIGDIKLSPFLFSNNDVSEVSISANGERYPQVPYKLNFNDYGYTRAFVDLYQTLGWDLTESPGITLEIFKKRLCLFAFNLTSSMESSNECFDLLKTGSTSLYIRFSKPVPTDGLNLIIYAEYDGILMINQFRDVYTDENV</sequence>
<accession>A0AC34GYF2</accession>
<dbReference type="Proteomes" id="UP000887579">
    <property type="component" value="Unplaced"/>
</dbReference>
<organism evidence="1 2">
    <name type="scientific">Panagrolaimus sp. ES5</name>
    <dbReference type="NCBI Taxonomy" id="591445"/>
    <lineage>
        <taxon>Eukaryota</taxon>
        <taxon>Metazoa</taxon>
        <taxon>Ecdysozoa</taxon>
        <taxon>Nematoda</taxon>
        <taxon>Chromadorea</taxon>
        <taxon>Rhabditida</taxon>
        <taxon>Tylenchina</taxon>
        <taxon>Panagrolaimomorpha</taxon>
        <taxon>Panagrolaimoidea</taxon>
        <taxon>Panagrolaimidae</taxon>
        <taxon>Panagrolaimus</taxon>
    </lineage>
</organism>
<evidence type="ECO:0000313" key="2">
    <source>
        <dbReference type="WBParaSite" id="ES5_v2.g9641.t1"/>
    </source>
</evidence>
<proteinExistence type="predicted"/>
<evidence type="ECO:0000313" key="1">
    <source>
        <dbReference type="Proteomes" id="UP000887579"/>
    </source>
</evidence>
<protein>
    <submittedName>
        <fullName evidence="2">Uncharacterized protein</fullName>
    </submittedName>
</protein>
<dbReference type="WBParaSite" id="ES5_v2.g9641.t1">
    <property type="protein sequence ID" value="ES5_v2.g9641.t1"/>
    <property type="gene ID" value="ES5_v2.g9641"/>
</dbReference>